<keyword evidence="3 6" id="KW-0812">Transmembrane</keyword>
<evidence type="ECO:0000259" key="7">
    <source>
        <dbReference type="Pfam" id="PF00122"/>
    </source>
</evidence>
<dbReference type="Pfam" id="PF01814">
    <property type="entry name" value="Hemerythrin"/>
    <property type="match status" value="1"/>
</dbReference>
<dbReference type="SUPFAM" id="SSF81653">
    <property type="entry name" value="Calcium ATPase, transduction domain A"/>
    <property type="match status" value="1"/>
</dbReference>
<comment type="subcellular location">
    <subcellularLocation>
        <location evidence="1">Cell membrane</location>
        <topology evidence="1">Multi-pass membrane protein</topology>
    </subcellularLocation>
</comment>
<dbReference type="InterPro" id="IPR008250">
    <property type="entry name" value="ATPase_P-typ_transduc_dom_A_sf"/>
</dbReference>
<dbReference type="NCBIfam" id="TIGR01494">
    <property type="entry name" value="ATPase_P-type"/>
    <property type="match status" value="2"/>
</dbReference>
<organism evidence="9 10">
    <name type="scientific">Streptomyces griseus</name>
    <dbReference type="NCBI Taxonomy" id="1911"/>
    <lineage>
        <taxon>Bacteria</taxon>
        <taxon>Bacillati</taxon>
        <taxon>Actinomycetota</taxon>
        <taxon>Actinomycetes</taxon>
        <taxon>Kitasatosporales</taxon>
        <taxon>Streptomycetaceae</taxon>
        <taxon>Streptomyces</taxon>
    </lineage>
</organism>
<evidence type="ECO:0000259" key="8">
    <source>
        <dbReference type="Pfam" id="PF01814"/>
    </source>
</evidence>
<feature type="transmembrane region" description="Helical" evidence="6">
    <location>
        <begin position="579"/>
        <end position="598"/>
    </location>
</feature>
<dbReference type="InterPro" id="IPR023214">
    <property type="entry name" value="HAD_sf"/>
</dbReference>
<keyword evidence="6" id="KW-1003">Cell membrane</keyword>
<keyword evidence="6" id="KW-0479">Metal-binding</keyword>
<feature type="transmembrane region" description="Helical" evidence="6">
    <location>
        <begin position="247"/>
        <end position="266"/>
    </location>
</feature>
<evidence type="ECO:0000256" key="1">
    <source>
        <dbReference type="ARBA" id="ARBA00004651"/>
    </source>
</evidence>
<dbReference type="InterPro" id="IPR023299">
    <property type="entry name" value="ATPase_P-typ_cyto_dom_N"/>
</dbReference>
<dbReference type="GO" id="GO:0046872">
    <property type="term" value="F:metal ion binding"/>
    <property type="evidence" value="ECO:0007669"/>
    <property type="project" value="UniProtKB-KW"/>
</dbReference>
<dbReference type="PANTHER" id="PTHR48085">
    <property type="entry name" value="CADMIUM/ZINC-TRANSPORTING ATPASE HMA2-RELATED"/>
    <property type="match status" value="1"/>
</dbReference>
<dbReference type="InterPro" id="IPR018303">
    <property type="entry name" value="ATPase_P-typ_P_site"/>
</dbReference>
<dbReference type="PRINTS" id="PR00120">
    <property type="entry name" value="HATPASE"/>
</dbReference>
<feature type="transmembrane region" description="Helical" evidence="6">
    <location>
        <begin position="272"/>
        <end position="293"/>
    </location>
</feature>
<evidence type="ECO:0000313" key="9">
    <source>
        <dbReference type="EMBL" id="SUP61952.1"/>
    </source>
</evidence>
<evidence type="ECO:0000256" key="2">
    <source>
        <dbReference type="ARBA" id="ARBA00006024"/>
    </source>
</evidence>
<dbReference type="Gene3D" id="3.40.1110.10">
    <property type="entry name" value="Calcium-transporting ATPase, cytoplasmic domain N"/>
    <property type="match status" value="1"/>
</dbReference>
<keyword evidence="4 6" id="KW-1133">Transmembrane helix</keyword>
<dbReference type="PANTHER" id="PTHR48085:SF5">
    <property type="entry name" value="CADMIUM_ZINC-TRANSPORTING ATPASE HMA4-RELATED"/>
    <property type="match status" value="1"/>
</dbReference>
<dbReference type="GO" id="GO:0005524">
    <property type="term" value="F:ATP binding"/>
    <property type="evidence" value="ECO:0007669"/>
    <property type="project" value="UniProtKB-UniRule"/>
</dbReference>
<evidence type="ECO:0000256" key="6">
    <source>
        <dbReference type="RuleBase" id="RU362081"/>
    </source>
</evidence>
<feature type="domain" description="P-type ATPase A" evidence="7">
    <location>
        <begin position="132"/>
        <end position="230"/>
    </location>
</feature>
<dbReference type="EC" id="3.6.3.4" evidence="9"/>
<comment type="similarity">
    <text evidence="2 6">Belongs to the cation transport ATPase (P-type) (TC 3.A.3) family. Type IB subfamily.</text>
</comment>
<dbReference type="GO" id="GO:0016887">
    <property type="term" value="F:ATP hydrolysis activity"/>
    <property type="evidence" value="ECO:0007669"/>
    <property type="project" value="InterPro"/>
</dbReference>
<keyword evidence="5 6" id="KW-0472">Membrane</keyword>
<accession>A0A380PBQ9</accession>
<dbReference type="Pfam" id="PF00702">
    <property type="entry name" value="Hydrolase"/>
    <property type="match status" value="1"/>
</dbReference>
<keyword evidence="6" id="KW-0547">Nucleotide-binding</keyword>
<sequence>MRMSSSAGASPVRRWVTAAANMFESALLVLTAAALLSGAGAWATGALGLADSLWALGTLVAVVPAVAWVVAALRQGRAGVDLIAVLALGGTLAVREYLAGALIALMLATGRALEAAARRRASHDVRSLVERVPRTARLRTGTGVRAVPLANVAVGDLLVVGPGEVVPVDGDVESPRAVLDESVLTGESLQVERVQEEAVRSGVINAGGAFDLRATATEENSAYAEIVRLARQAGAESAPVVRLADRYAAWFLPVSLGVAGLAWLLSGSAERAVAVLVVATPCPLLLAAPVAIVSGLSRASRRGVVVRDGGSLENLGQARTLLLDKTGTLTGGRPRVLDVVAAPGRRPADVLGLAAALDAYSPHVLAQAIVAAARERGLELPSVTDVREDPGRGATGTVDGRPASIGRVDTTKAMPAWAEAVDNRALLDGAAVAWLTVDGTTAGAVLLHDPVRPDAMRTLRHLRASGIERIMMLTGDRAEPGREVTALLGLDGVRAELSPADKVAAVRAERERAVTVMVGDGVNDAPALAAADVGVAMGARGSTASSEAADVVLTTDRVERLADAVAIARRARRIAVQSALAGMVMSLLAMGAAAWGLLPPTAGALLQEGIDVAVILNALRALRAGAERRPALTPAAARLVRRLAAEQHDLRDDVEAVRTAADRLSDSPGPRALAAVEEVYRLLTERLLPHEAAVEHQLYPALAGQPDGPAVAAPAVRRSRAETERLTRRVALHLRMARERGSLGADQLNDLRSCLYGLHAVLRLQLAQEDEEYTSLTD</sequence>
<dbReference type="InterPro" id="IPR012312">
    <property type="entry name" value="Hemerythrin-like"/>
</dbReference>
<dbReference type="NCBIfam" id="TIGR01525">
    <property type="entry name" value="ATPase-IB_hvy"/>
    <property type="match status" value="1"/>
</dbReference>
<dbReference type="PROSITE" id="PS00154">
    <property type="entry name" value="ATPASE_E1_E2"/>
    <property type="match status" value="1"/>
</dbReference>
<dbReference type="SUPFAM" id="SSF56784">
    <property type="entry name" value="HAD-like"/>
    <property type="match status" value="1"/>
</dbReference>
<dbReference type="GO" id="GO:0015086">
    <property type="term" value="F:cadmium ion transmembrane transporter activity"/>
    <property type="evidence" value="ECO:0007669"/>
    <property type="project" value="TreeGrafter"/>
</dbReference>
<dbReference type="InterPro" id="IPR027256">
    <property type="entry name" value="P-typ_ATPase_IB"/>
</dbReference>
<dbReference type="GO" id="GO:0019829">
    <property type="term" value="F:ATPase-coupled monoatomic cation transmembrane transporter activity"/>
    <property type="evidence" value="ECO:0007669"/>
    <property type="project" value="InterPro"/>
</dbReference>
<evidence type="ECO:0000313" key="10">
    <source>
        <dbReference type="Proteomes" id="UP000254150"/>
    </source>
</evidence>
<dbReference type="InterPro" id="IPR001757">
    <property type="entry name" value="P_typ_ATPase"/>
</dbReference>
<proteinExistence type="inferred from homology"/>
<evidence type="ECO:0000256" key="4">
    <source>
        <dbReference type="ARBA" id="ARBA00022989"/>
    </source>
</evidence>
<dbReference type="InterPro" id="IPR036412">
    <property type="entry name" value="HAD-like_sf"/>
</dbReference>
<keyword evidence="6" id="KW-0067">ATP-binding</keyword>
<dbReference type="GO" id="GO:0005886">
    <property type="term" value="C:plasma membrane"/>
    <property type="evidence" value="ECO:0007669"/>
    <property type="project" value="UniProtKB-SubCell"/>
</dbReference>
<evidence type="ECO:0000256" key="3">
    <source>
        <dbReference type="ARBA" id="ARBA00022692"/>
    </source>
</evidence>
<dbReference type="InterPro" id="IPR059000">
    <property type="entry name" value="ATPase_P-type_domA"/>
</dbReference>
<keyword evidence="9" id="KW-0378">Hydrolase</keyword>
<dbReference type="SUPFAM" id="SSF81665">
    <property type="entry name" value="Calcium ATPase, transmembrane domain M"/>
    <property type="match status" value="1"/>
</dbReference>
<dbReference type="Pfam" id="PF00122">
    <property type="entry name" value="E1-E2_ATPase"/>
    <property type="match status" value="1"/>
</dbReference>
<dbReference type="Gene3D" id="2.70.150.10">
    <property type="entry name" value="Calcium-transporting ATPase, cytoplasmic transduction domain A"/>
    <property type="match status" value="1"/>
</dbReference>
<evidence type="ECO:0000256" key="5">
    <source>
        <dbReference type="ARBA" id="ARBA00023136"/>
    </source>
</evidence>
<feature type="transmembrane region" description="Helical" evidence="6">
    <location>
        <begin position="53"/>
        <end position="71"/>
    </location>
</feature>
<gene>
    <name evidence="9" type="primary">actP_5</name>
    <name evidence="9" type="ORF">NCTC7807_05111</name>
</gene>
<dbReference type="AlphaFoldDB" id="A0A380PBQ9"/>
<reference evidence="9 10" key="1">
    <citation type="submission" date="2018-06" db="EMBL/GenBank/DDBJ databases">
        <authorList>
            <consortium name="Pathogen Informatics"/>
            <person name="Doyle S."/>
        </authorList>
    </citation>
    <scope>NUCLEOTIDE SEQUENCE [LARGE SCALE GENOMIC DNA]</scope>
    <source>
        <strain evidence="9 10">NCTC7807</strain>
    </source>
</reference>
<dbReference type="InterPro" id="IPR051014">
    <property type="entry name" value="Cation_Transport_ATPase_IB"/>
</dbReference>
<protein>
    <submittedName>
        <fullName evidence="9">Lead, cadmium, zinc and mercury transporting ATPase Copper-translocating P-type ATPase</fullName>
        <ecNumber evidence="9">3.6.3.4</ecNumber>
    </submittedName>
</protein>
<dbReference type="PRINTS" id="PR00119">
    <property type="entry name" value="CATATPASE"/>
</dbReference>
<dbReference type="Gene3D" id="3.40.50.1000">
    <property type="entry name" value="HAD superfamily/HAD-like"/>
    <property type="match status" value="1"/>
</dbReference>
<feature type="domain" description="Hemerythrin-like" evidence="8">
    <location>
        <begin position="640"/>
        <end position="773"/>
    </location>
</feature>
<dbReference type="Proteomes" id="UP000254150">
    <property type="component" value="Unassembled WGS sequence"/>
</dbReference>
<dbReference type="InterPro" id="IPR023298">
    <property type="entry name" value="ATPase_P-typ_TM_dom_sf"/>
</dbReference>
<dbReference type="EMBL" id="UHID01000008">
    <property type="protein sequence ID" value="SUP61952.1"/>
    <property type="molecule type" value="Genomic_DNA"/>
</dbReference>
<name>A0A380PBQ9_STRGR</name>